<evidence type="ECO:0000256" key="4">
    <source>
        <dbReference type="ARBA" id="ARBA00023125"/>
    </source>
</evidence>
<dbReference type="SUPFAM" id="SSF54534">
    <property type="entry name" value="FKBP-like"/>
    <property type="match status" value="1"/>
</dbReference>
<keyword evidence="5 8" id="KW-0804">Transcription</keyword>
<dbReference type="Proteomes" id="UP001556631">
    <property type="component" value="Unassembled WGS sequence"/>
</dbReference>
<comment type="caution">
    <text evidence="11">The sequence shown here is derived from an EMBL/GenBank/DDBJ whole genome shotgun (WGS) entry which is preliminary data.</text>
</comment>
<dbReference type="RefSeq" id="WP_367994921.1">
    <property type="nucleotide sequence ID" value="NZ_JBFPJR010000029.1"/>
</dbReference>
<dbReference type="InterPro" id="IPR022691">
    <property type="entry name" value="Tscrpt_elong_fac_GreA/B_N"/>
</dbReference>
<feature type="domain" description="Transcription elongation factor GreA/GreB C-terminal" evidence="9">
    <location>
        <begin position="88"/>
        <end position="164"/>
    </location>
</feature>
<evidence type="ECO:0000313" key="12">
    <source>
        <dbReference type="Proteomes" id="UP001556631"/>
    </source>
</evidence>
<dbReference type="InterPro" id="IPR018151">
    <property type="entry name" value="TF_GreA/GreB_CS"/>
</dbReference>
<dbReference type="EMBL" id="JBFPJR010000029">
    <property type="protein sequence ID" value="MEX0428953.1"/>
    <property type="molecule type" value="Genomic_DNA"/>
</dbReference>
<evidence type="ECO:0000259" key="9">
    <source>
        <dbReference type="Pfam" id="PF01272"/>
    </source>
</evidence>
<keyword evidence="11" id="KW-0648">Protein biosynthesis</keyword>
<evidence type="ECO:0000259" key="10">
    <source>
        <dbReference type="Pfam" id="PF03449"/>
    </source>
</evidence>
<sequence length="170" mass="18132">MTQSTESSAGTIWLSKGAFDKLTAELEHLKGPRRQEVVSAISAARDEGDLKENGGYHAAREEQGKLEGEIVKLEQVLLKADTTVPSDDDAVAPGKVVTYKFDGDDDDEAETFLLASIEMKPYAGDLDVYSPQAPIGAALTGAKVGDAVEFEGPTGRAIKVHVLKAVPFQD</sequence>
<gene>
    <name evidence="8 11" type="primary">greA</name>
    <name evidence="11" type="ORF">AB3X52_15100</name>
</gene>
<dbReference type="InterPro" id="IPR023459">
    <property type="entry name" value="Tscrpt_elong_fac_GreA/B_fam"/>
</dbReference>
<organism evidence="11 12">
    <name type="scientific">Nocardioides eburneus</name>
    <dbReference type="NCBI Taxonomy" id="3231482"/>
    <lineage>
        <taxon>Bacteria</taxon>
        <taxon>Bacillati</taxon>
        <taxon>Actinomycetota</taxon>
        <taxon>Actinomycetes</taxon>
        <taxon>Propionibacteriales</taxon>
        <taxon>Nocardioidaceae</taxon>
        <taxon>Nocardioides</taxon>
    </lineage>
</organism>
<evidence type="ECO:0000256" key="6">
    <source>
        <dbReference type="ARBA" id="ARBA00024916"/>
    </source>
</evidence>
<dbReference type="HAMAP" id="MF_00105">
    <property type="entry name" value="GreA_GreB"/>
    <property type="match status" value="1"/>
</dbReference>
<evidence type="ECO:0000256" key="3">
    <source>
        <dbReference type="ARBA" id="ARBA00023015"/>
    </source>
</evidence>
<evidence type="ECO:0000256" key="8">
    <source>
        <dbReference type="HAMAP-Rule" id="MF_00105"/>
    </source>
</evidence>
<comment type="similarity">
    <text evidence="1 8">Belongs to the GreA/GreB family.</text>
</comment>
<keyword evidence="12" id="KW-1185">Reference proteome</keyword>
<dbReference type="Pfam" id="PF03449">
    <property type="entry name" value="GreA_GreB_N"/>
    <property type="match status" value="1"/>
</dbReference>
<dbReference type="PANTHER" id="PTHR30437:SF4">
    <property type="entry name" value="TRANSCRIPTION ELONGATION FACTOR GREA"/>
    <property type="match status" value="1"/>
</dbReference>
<dbReference type="SUPFAM" id="SSF46557">
    <property type="entry name" value="GreA transcript cleavage protein, N-terminal domain"/>
    <property type="match status" value="1"/>
</dbReference>
<protein>
    <recommendedName>
        <fullName evidence="2 8">Transcription elongation factor GreA</fullName>
    </recommendedName>
    <alternativeName>
        <fullName evidence="7 8">Transcript cleavage factor GreA</fullName>
    </alternativeName>
</protein>
<dbReference type="NCBIfam" id="NF001262">
    <property type="entry name" value="PRK00226.1-3"/>
    <property type="match status" value="1"/>
</dbReference>
<proteinExistence type="inferred from homology"/>
<keyword evidence="11" id="KW-0251">Elongation factor</keyword>
<dbReference type="Pfam" id="PF01272">
    <property type="entry name" value="GreA_GreB"/>
    <property type="match status" value="1"/>
</dbReference>
<comment type="function">
    <text evidence="6 8">Necessary for efficient RNA polymerase transcription elongation past template-encoded arresting sites. The arresting sites in DNA have the property of trapping a certain fraction of elongating RNA polymerases that pass through, resulting in locked ternary complexes. Cleavage of the nascent transcript by cleavage factors such as GreA or GreB allows the resumption of elongation from the new 3'terminus. GreA releases sequences of 2 to 3 nucleotides.</text>
</comment>
<dbReference type="InterPro" id="IPR028624">
    <property type="entry name" value="Tscrpt_elong_fac_GreA/B"/>
</dbReference>
<dbReference type="InterPro" id="IPR036953">
    <property type="entry name" value="GreA/GreB_C_sf"/>
</dbReference>
<accession>A0ABV3T1E1</accession>
<dbReference type="InterPro" id="IPR036805">
    <property type="entry name" value="Tscrpt_elong_fac_GreA/B_N_sf"/>
</dbReference>
<reference evidence="11 12" key="1">
    <citation type="submission" date="2024-07" db="EMBL/GenBank/DDBJ databases">
        <authorList>
            <person name="Lee S."/>
            <person name="Kang M."/>
        </authorList>
    </citation>
    <scope>NUCLEOTIDE SEQUENCE [LARGE SCALE GENOMIC DNA]</scope>
    <source>
        <strain evidence="11 12">DS6</strain>
    </source>
</reference>
<dbReference type="PROSITE" id="PS00829">
    <property type="entry name" value="GREAB_1"/>
    <property type="match status" value="1"/>
</dbReference>
<evidence type="ECO:0000256" key="5">
    <source>
        <dbReference type="ARBA" id="ARBA00023163"/>
    </source>
</evidence>
<feature type="domain" description="Transcription elongation factor GreA/GreB N-terminal" evidence="10">
    <location>
        <begin position="12"/>
        <end position="80"/>
    </location>
</feature>
<dbReference type="Gene3D" id="3.10.50.30">
    <property type="entry name" value="Transcription elongation factor, GreA/GreB, C-terminal domain"/>
    <property type="match status" value="1"/>
</dbReference>
<keyword evidence="4 8" id="KW-0238">DNA-binding</keyword>
<evidence type="ECO:0000256" key="2">
    <source>
        <dbReference type="ARBA" id="ARBA00013729"/>
    </source>
</evidence>
<dbReference type="Gene3D" id="1.10.287.180">
    <property type="entry name" value="Transcription elongation factor, GreA/GreB, N-terminal domain"/>
    <property type="match status" value="1"/>
</dbReference>
<dbReference type="GO" id="GO:0003746">
    <property type="term" value="F:translation elongation factor activity"/>
    <property type="evidence" value="ECO:0007669"/>
    <property type="project" value="UniProtKB-KW"/>
</dbReference>
<evidence type="ECO:0000313" key="11">
    <source>
        <dbReference type="EMBL" id="MEX0428953.1"/>
    </source>
</evidence>
<name>A0ABV3T1E1_9ACTN</name>
<keyword evidence="3 8" id="KW-0805">Transcription regulation</keyword>
<evidence type="ECO:0000256" key="7">
    <source>
        <dbReference type="ARBA" id="ARBA00030776"/>
    </source>
</evidence>
<evidence type="ECO:0000256" key="1">
    <source>
        <dbReference type="ARBA" id="ARBA00008213"/>
    </source>
</evidence>
<dbReference type="PANTHER" id="PTHR30437">
    <property type="entry name" value="TRANSCRIPTION ELONGATION FACTOR GREA"/>
    <property type="match status" value="1"/>
</dbReference>
<dbReference type="InterPro" id="IPR001437">
    <property type="entry name" value="Tscrpt_elong_fac_GreA/B_C"/>
</dbReference>
<dbReference type="PIRSF" id="PIRSF006092">
    <property type="entry name" value="GreA_GreB"/>
    <property type="match status" value="1"/>
</dbReference>